<dbReference type="AlphaFoldDB" id="A0A2C6LGD2"/>
<evidence type="ECO:0000313" key="2">
    <source>
        <dbReference type="Proteomes" id="UP000221165"/>
    </source>
</evidence>
<dbReference type="RefSeq" id="XP_067927554.1">
    <property type="nucleotide sequence ID" value="XM_068060471.1"/>
</dbReference>
<accession>A0A2C6LGD2</accession>
<keyword evidence="2" id="KW-1185">Reference proteome</keyword>
<protein>
    <submittedName>
        <fullName evidence="1">Uncharacterized protein</fullName>
    </submittedName>
</protein>
<evidence type="ECO:0000313" key="1">
    <source>
        <dbReference type="EMBL" id="PHJ25908.1"/>
    </source>
</evidence>
<proteinExistence type="predicted"/>
<gene>
    <name evidence="1" type="ORF">CSUI_000237</name>
</gene>
<comment type="caution">
    <text evidence="1">The sequence shown here is derived from an EMBL/GenBank/DDBJ whole genome shotgun (WGS) entry which is preliminary data.</text>
</comment>
<name>A0A2C6LGD2_9APIC</name>
<dbReference type="Proteomes" id="UP000221165">
    <property type="component" value="Unassembled WGS sequence"/>
</dbReference>
<dbReference type="GeneID" id="94423682"/>
<dbReference type="VEuPathDB" id="ToxoDB:CSUI_000237"/>
<feature type="non-terminal residue" evidence="1">
    <location>
        <position position="1"/>
    </location>
</feature>
<sequence length="107" mass="11205">VVGLLVGLSARTSATTAGLLASTFGTAVFWVCCRQSRCSDFAPPTHFSLQIRILYCAPAFFTTVGADANSIKLIALLTASTCPVPLDPSGYVARCCAYRAAPKSSQL</sequence>
<reference evidence="1 2" key="1">
    <citation type="journal article" date="2017" name="Int. J. Parasitol.">
        <title>The genome of the protozoan parasite Cystoisospora suis and a reverse vaccinology approach to identify vaccine candidates.</title>
        <authorList>
            <person name="Palmieri N."/>
            <person name="Shrestha A."/>
            <person name="Ruttkowski B."/>
            <person name="Beck T."/>
            <person name="Vogl C."/>
            <person name="Tomley F."/>
            <person name="Blake D.P."/>
            <person name="Joachim A."/>
        </authorList>
    </citation>
    <scope>NUCLEOTIDE SEQUENCE [LARGE SCALE GENOMIC DNA]</scope>
    <source>
        <strain evidence="1 2">Wien I</strain>
    </source>
</reference>
<organism evidence="1 2">
    <name type="scientific">Cystoisospora suis</name>
    <dbReference type="NCBI Taxonomy" id="483139"/>
    <lineage>
        <taxon>Eukaryota</taxon>
        <taxon>Sar</taxon>
        <taxon>Alveolata</taxon>
        <taxon>Apicomplexa</taxon>
        <taxon>Conoidasida</taxon>
        <taxon>Coccidia</taxon>
        <taxon>Eucoccidiorida</taxon>
        <taxon>Eimeriorina</taxon>
        <taxon>Sarcocystidae</taxon>
        <taxon>Cystoisospora</taxon>
    </lineage>
</organism>
<dbReference type="EMBL" id="MIGC01000109">
    <property type="protein sequence ID" value="PHJ25908.1"/>
    <property type="molecule type" value="Genomic_DNA"/>
</dbReference>